<feature type="region of interest" description="Disordered" evidence="1">
    <location>
        <begin position="84"/>
        <end position="112"/>
    </location>
</feature>
<evidence type="ECO:0000256" key="1">
    <source>
        <dbReference type="SAM" id="MobiDB-lite"/>
    </source>
</evidence>
<reference evidence="3" key="1">
    <citation type="submission" date="2020-02" db="EMBL/GenBank/DDBJ databases">
        <authorList>
            <person name="Meier V. D."/>
        </authorList>
    </citation>
    <scope>NUCLEOTIDE SEQUENCE</scope>
    <source>
        <strain evidence="3">AVDCRST_MAG67</strain>
    </source>
</reference>
<dbReference type="PROSITE" id="PS51257">
    <property type="entry name" value="PROKAR_LIPOPROTEIN"/>
    <property type="match status" value="1"/>
</dbReference>
<evidence type="ECO:0000313" key="3">
    <source>
        <dbReference type="EMBL" id="CAA9520264.1"/>
    </source>
</evidence>
<accession>A0A6J4TDF6</accession>
<evidence type="ECO:0008006" key="4">
    <source>
        <dbReference type="Google" id="ProtNLM"/>
    </source>
</evidence>
<organism evidence="3">
    <name type="scientific">uncultured Solirubrobacteraceae bacterium</name>
    <dbReference type="NCBI Taxonomy" id="1162706"/>
    <lineage>
        <taxon>Bacteria</taxon>
        <taxon>Bacillati</taxon>
        <taxon>Actinomycetota</taxon>
        <taxon>Thermoleophilia</taxon>
        <taxon>Solirubrobacterales</taxon>
        <taxon>Solirubrobacteraceae</taxon>
        <taxon>environmental samples</taxon>
    </lineage>
</organism>
<evidence type="ECO:0000256" key="2">
    <source>
        <dbReference type="SAM" id="SignalP"/>
    </source>
</evidence>
<feature type="signal peptide" evidence="2">
    <location>
        <begin position="1"/>
        <end position="24"/>
    </location>
</feature>
<protein>
    <recommendedName>
        <fullName evidence="4">Lipoprotein</fullName>
    </recommendedName>
</protein>
<feature type="chain" id="PRO_5038665708" description="Lipoprotein" evidence="2">
    <location>
        <begin position="25"/>
        <end position="219"/>
    </location>
</feature>
<dbReference type="EMBL" id="CADCVQ010000140">
    <property type="protein sequence ID" value="CAA9520264.1"/>
    <property type="molecule type" value="Genomic_DNA"/>
</dbReference>
<sequence length="219" mass="23789">MATAPRPHSRRLALLILAGLCALAGGCGGDDGSSGSAKDSDEQQIFAAVERLMESERVDDQCEKAVSERFVREVYVTLARCREANKPDDDDDEPDSARISATRIDDDDDDKATTGVTLTSAKGSRATGRLALVKVAGTWKVDRLGVDFLRSIFATLPKEAPTAEERLVLECLAEATRTMSNREVRRLGNLLIGQQLEPGSFPAGALRCIRRQSRPTQEV</sequence>
<dbReference type="AlphaFoldDB" id="A0A6J4TDF6"/>
<gene>
    <name evidence="3" type="ORF">AVDCRST_MAG67-3270</name>
</gene>
<name>A0A6J4TDF6_9ACTN</name>
<proteinExistence type="predicted"/>
<keyword evidence="2" id="KW-0732">Signal</keyword>